<dbReference type="SUPFAM" id="SSF48403">
    <property type="entry name" value="Ankyrin repeat"/>
    <property type="match status" value="1"/>
</dbReference>
<dbReference type="PANTHER" id="PTHR24201">
    <property type="entry name" value="ANK_REP_REGION DOMAIN-CONTAINING PROTEIN"/>
    <property type="match status" value="1"/>
</dbReference>
<dbReference type="SMART" id="SM00248">
    <property type="entry name" value="ANK"/>
    <property type="match status" value="5"/>
</dbReference>
<evidence type="ECO:0000313" key="4">
    <source>
        <dbReference type="Ensembl" id="ENSATEP00000072596.1"/>
    </source>
</evidence>
<name>A0AAQ6ID95_ANATE</name>
<organism evidence="4 5">
    <name type="scientific">Anabas testudineus</name>
    <name type="common">Climbing perch</name>
    <name type="synonym">Anthias testudineus</name>
    <dbReference type="NCBI Taxonomy" id="64144"/>
    <lineage>
        <taxon>Eukaryota</taxon>
        <taxon>Metazoa</taxon>
        <taxon>Chordata</taxon>
        <taxon>Craniata</taxon>
        <taxon>Vertebrata</taxon>
        <taxon>Euteleostomi</taxon>
        <taxon>Actinopterygii</taxon>
        <taxon>Neopterygii</taxon>
        <taxon>Teleostei</taxon>
        <taxon>Neoteleostei</taxon>
        <taxon>Acanthomorphata</taxon>
        <taxon>Anabantaria</taxon>
        <taxon>Anabantiformes</taxon>
        <taxon>Anabantoidei</taxon>
        <taxon>Anabantidae</taxon>
        <taxon>Anabas</taxon>
    </lineage>
</organism>
<reference evidence="4" key="3">
    <citation type="submission" date="2025-09" db="UniProtKB">
        <authorList>
            <consortium name="Ensembl"/>
        </authorList>
    </citation>
    <scope>IDENTIFICATION</scope>
</reference>
<dbReference type="GO" id="GO:0005634">
    <property type="term" value="C:nucleus"/>
    <property type="evidence" value="ECO:0007669"/>
    <property type="project" value="TreeGrafter"/>
</dbReference>
<gene>
    <name evidence="4" type="primary">CDKN2C</name>
</gene>
<evidence type="ECO:0000256" key="2">
    <source>
        <dbReference type="ARBA" id="ARBA00023043"/>
    </source>
</evidence>
<dbReference type="PROSITE" id="PS50297">
    <property type="entry name" value="ANK_REP_REGION"/>
    <property type="match status" value="2"/>
</dbReference>
<dbReference type="InterPro" id="IPR050776">
    <property type="entry name" value="Ank_Repeat/CDKN_Inhibitor"/>
</dbReference>
<keyword evidence="2 3" id="KW-0040">ANK repeat</keyword>
<keyword evidence="1" id="KW-0677">Repeat</keyword>
<evidence type="ECO:0000256" key="1">
    <source>
        <dbReference type="ARBA" id="ARBA00022737"/>
    </source>
</evidence>
<reference evidence="4 5" key="1">
    <citation type="submission" date="2021-04" db="EMBL/GenBank/DDBJ databases">
        <authorList>
            <consortium name="Wellcome Sanger Institute Data Sharing"/>
        </authorList>
    </citation>
    <scope>NUCLEOTIDE SEQUENCE [LARGE SCALE GENOMIC DNA]</scope>
</reference>
<keyword evidence="5" id="KW-1185">Reference proteome</keyword>
<proteinExistence type="predicted"/>
<dbReference type="AlphaFoldDB" id="A0AAQ6ID95"/>
<evidence type="ECO:0000256" key="3">
    <source>
        <dbReference type="PROSITE-ProRule" id="PRU00023"/>
    </source>
</evidence>
<dbReference type="PANTHER" id="PTHR24201:SF14">
    <property type="entry name" value="CYCLIN-DEPENDENT KINASE 4 INHIBITOR C-LIKE"/>
    <property type="match status" value="1"/>
</dbReference>
<sequence length="179" mass="19220">MADGSLNDKLCRASASGNLSEVLLMLQRGADVNGLNEFKRTALQVVMLGHTALVEALLDAGADLSRCDPVLSLSVTHDAAREGFVDTVRALMRHGADVNVADQLGNLPLHLAAKEGHLEVVKLVIEQTANPQTANKQGFTAGQLASAHKKKDTAEYIDAYLCSRTRDHGNVSLWTKLHV</sequence>
<dbReference type="Pfam" id="PF00023">
    <property type="entry name" value="Ank"/>
    <property type="match status" value="1"/>
</dbReference>
<dbReference type="Gene3D" id="1.25.40.20">
    <property type="entry name" value="Ankyrin repeat-containing domain"/>
    <property type="match status" value="2"/>
</dbReference>
<dbReference type="GeneTree" id="ENSGT00940000160194"/>
<dbReference type="Ensembl" id="ENSATET00000080704.1">
    <property type="protein sequence ID" value="ENSATEP00000072596.1"/>
    <property type="gene ID" value="ENSATEG00000006231.3"/>
</dbReference>
<feature type="repeat" description="ANK" evidence="3">
    <location>
        <begin position="71"/>
        <end position="103"/>
    </location>
</feature>
<dbReference type="RefSeq" id="XP_026202250.1">
    <property type="nucleotide sequence ID" value="XM_026346465.1"/>
</dbReference>
<dbReference type="GeneID" id="113152936"/>
<dbReference type="Pfam" id="PF12796">
    <property type="entry name" value="Ank_2"/>
    <property type="match status" value="1"/>
</dbReference>
<evidence type="ECO:0000313" key="5">
    <source>
        <dbReference type="Proteomes" id="UP000265040"/>
    </source>
</evidence>
<dbReference type="InterPro" id="IPR002110">
    <property type="entry name" value="Ankyrin_rpt"/>
</dbReference>
<dbReference type="InterPro" id="IPR036770">
    <property type="entry name" value="Ankyrin_rpt-contain_sf"/>
</dbReference>
<feature type="repeat" description="ANK" evidence="3">
    <location>
        <begin position="104"/>
        <end position="136"/>
    </location>
</feature>
<dbReference type="RefSeq" id="XP_026202249.1">
    <property type="nucleotide sequence ID" value="XM_026346464.1"/>
</dbReference>
<reference evidence="4" key="2">
    <citation type="submission" date="2025-08" db="UniProtKB">
        <authorList>
            <consortium name="Ensembl"/>
        </authorList>
    </citation>
    <scope>IDENTIFICATION</scope>
</reference>
<evidence type="ECO:0008006" key="6">
    <source>
        <dbReference type="Google" id="ProtNLM"/>
    </source>
</evidence>
<accession>A0AAQ6ID95</accession>
<protein>
    <recommendedName>
        <fullName evidence="6">Cyclin-dependent kinase inhibitor 2C (p18, inhibits CDK4)</fullName>
    </recommendedName>
</protein>
<dbReference type="Proteomes" id="UP000265040">
    <property type="component" value="Chromosome 4"/>
</dbReference>
<dbReference type="PROSITE" id="PS50088">
    <property type="entry name" value="ANK_REPEAT"/>
    <property type="match status" value="2"/>
</dbReference>